<protein>
    <submittedName>
        <fullName evidence="2">Glyoxalase superfamily enzyme, possibly 3-demethylubiquinone-9 3-methyltransferase</fullName>
    </submittedName>
</protein>
<gene>
    <name evidence="2" type="ORF">SAMN05216283_10879</name>
</gene>
<sequence length="303" mass="34465">MKANQSPITPFLWFNNQAAEAINFYTQIFQPSAIGSSTLYSEEGQEMHGQQPGSLMTQSFKLLNQPFIALNGGDLFQFNPTISFYVSCLTTDEIDRLWKELAKEGQVMMPLDSYPFSSKYGWVMDRFGVSWQLIHAPDEYAIRPCLMFTGEQHGKAAQAIEFYTSIFEQSNIGEVHPYEPNDQGIPGTIKHAKFSIHNTGFVAMDSHLNHQASFNEATSFLIETHSQQETDFYWDKLRVGGNPQAQQCGWLKDQFGVSWQIVPKMLNQLLSSSDSQKSKQVLKAFFQMKKINIAELEQAYHSI</sequence>
<dbReference type="CDD" id="cd06588">
    <property type="entry name" value="PhnB_like"/>
    <property type="match status" value="2"/>
</dbReference>
<dbReference type="Gene3D" id="3.30.720.100">
    <property type="match status" value="1"/>
</dbReference>
<dbReference type="Gene3D" id="3.30.720.110">
    <property type="match status" value="1"/>
</dbReference>
<name>A0A1I2JEQ7_9BACT</name>
<keyword evidence="2" id="KW-0808">Transferase</keyword>
<dbReference type="RefSeq" id="WP_093920595.1">
    <property type="nucleotide sequence ID" value="NZ_FONW01000008.1"/>
</dbReference>
<evidence type="ECO:0000313" key="3">
    <source>
        <dbReference type="Proteomes" id="UP000198964"/>
    </source>
</evidence>
<proteinExistence type="predicted"/>
<evidence type="ECO:0000313" key="2">
    <source>
        <dbReference type="EMBL" id="SFF51657.1"/>
    </source>
</evidence>
<dbReference type="AlphaFoldDB" id="A0A1I2JEQ7"/>
<keyword evidence="2" id="KW-0489">Methyltransferase</keyword>
<dbReference type="Gene3D" id="3.10.180.10">
    <property type="entry name" value="2,3-Dihydroxybiphenyl 1,2-Dioxygenase, domain 1"/>
    <property type="match status" value="1"/>
</dbReference>
<keyword evidence="2" id="KW-0830">Ubiquinone</keyword>
<dbReference type="PANTHER" id="PTHR33990">
    <property type="entry name" value="PROTEIN YJDN-RELATED"/>
    <property type="match status" value="1"/>
</dbReference>
<reference evidence="2 3" key="1">
    <citation type="submission" date="2016-10" db="EMBL/GenBank/DDBJ databases">
        <authorList>
            <person name="de Groot N.N."/>
        </authorList>
    </citation>
    <scope>NUCLEOTIDE SEQUENCE [LARGE SCALE GENOMIC DNA]</scope>
    <source>
        <strain evidence="2 3">CGMCC 1.9156</strain>
    </source>
</reference>
<organism evidence="2 3">
    <name type="scientific">Sunxiuqinia elliptica</name>
    <dbReference type="NCBI Taxonomy" id="655355"/>
    <lineage>
        <taxon>Bacteria</taxon>
        <taxon>Pseudomonadati</taxon>
        <taxon>Bacteroidota</taxon>
        <taxon>Bacteroidia</taxon>
        <taxon>Marinilabiliales</taxon>
        <taxon>Prolixibacteraceae</taxon>
        <taxon>Sunxiuqinia</taxon>
    </lineage>
</organism>
<feature type="domain" description="PhnB-like" evidence="1">
    <location>
        <begin position="8"/>
        <end position="134"/>
    </location>
</feature>
<dbReference type="Proteomes" id="UP000198964">
    <property type="component" value="Unassembled WGS sequence"/>
</dbReference>
<accession>A0A1I2JEQ7</accession>
<feature type="domain" description="PhnB-like" evidence="1">
    <location>
        <begin position="142"/>
        <end position="262"/>
    </location>
</feature>
<dbReference type="STRING" id="655355.SAMN05216283_10879"/>
<dbReference type="InterPro" id="IPR029068">
    <property type="entry name" value="Glyas_Bleomycin-R_OHBP_Dase"/>
</dbReference>
<dbReference type="EMBL" id="FONW01000008">
    <property type="protein sequence ID" value="SFF51657.1"/>
    <property type="molecule type" value="Genomic_DNA"/>
</dbReference>
<dbReference type="PANTHER" id="PTHR33990:SF4">
    <property type="entry name" value="PHNB-LIKE DOMAIN-CONTAINING PROTEIN"/>
    <property type="match status" value="1"/>
</dbReference>
<dbReference type="InterPro" id="IPR028973">
    <property type="entry name" value="PhnB-like"/>
</dbReference>
<dbReference type="Pfam" id="PF06983">
    <property type="entry name" value="3-dmu-9_3-mt"/>
    <property type="match status" value="2"/>
</dbReference>
<keyword evidence="3" id="KW-1185">Reference proteome</keyword>
<dbReference type="GO" id="GO:0032259">
    <property type="term" value="P:methylation"/>
    <property type="evidence" value="ECO:0007669"/>
    <property type="project" value="UniProtKB-KW"/>
</dbReference>
<dbReference type="GO" id="GO:0008168">
    <property type="term" value="F:methyltransferase activity"/>
    <property type="evidence" value="ECO:0007669"/>
    <property type="project" value="UniProtKB-KW"/>
</dbReference>
<dbReference type="SUPFAM" id="SSF54593">
    <property type="entry name" value="Glyoxalase/Bleomycin resistance protein/Dihydroxybiphenyl dioxygenase"/>
    <property type="match status" value="2"/>
</dbReference>
<evidence type="ECO:0000259" key="1">
    <source>
        <dbReference type="Pfam" id="PF06983"/>
    </source>
</evidence>